<name>A0ABR2T8Z6_9ROSI</name>
<feature type="region of interest" description="Disordered" evidence="1">
    <location>
        <begin position="1"/>
        <end position="51"/>
    </location>
</feature>
<dbReference type="Proteomes" id="UP001396334">
    <property type="component" value="Unassembled WGS sequence"/>
</dbReference>
<sequence length="133" mass="14437">MIPGRVPSVVTTGGPGTSNQHHPVTIVEEGDDREGGTGLASRAGSKGYGKKKVQFKKKMDIRSIDRVMSPDWSNGFSVCSDTPRQRDTIDEDIALRAKPHDDPRLNVEVVVEGQGVVDMVQSDDDHDPTLVVD</sequence>
<evidence type="ECO:0000256" key="1">
    <source>
        <dbReference type="SAM" id="MobiDB-lite"/>
    </source>
</evidence>
<organism evidence="2 3">
    <name type="scientific">Hibiscus sabdariffa</name>
    <name type="common">roselle</name>
    <dbReference type="NCBI Taxonomy" id="183260"/>
    <lineage>
        <taxon>Eukaryota</taxon>
        <taxon>Viridiplantae</taxon>
        <taxon>Streptophyta</taxon>
        <taxon>Embryophyta</taxon>
        <taxon>Tracheophyta</taxon>
        <taxon>Spermatophyta</taxon>
        <taxon>Magnoliopsida</taxon>
        <taxon>eudicotyledons</taxon>
        <taxon>Gunneridae</taxon>
        <taxon>Pentapetalae</taxon>
        <taxon>rosids</taxon>
        <taxon>malvids</taxon>
        <taxon>Malvales</taxon>
        <taxon>Malvaceae</taxon>
        <taxon>Malvoideae</taxon>
        <taxon>Hibiscus</taxon>
    </lineage>
</organism>
<gene>
    <name evidence="2" type="ORF">V6N11_049839</name>
</gene>
<keyword evidence="3" id="KW-1185">Reference proteome</keyword>
<accession>A0ABR2T8Z6</accession>
<reference evidence="2 3" key="1">
    <citation type="journal article" date="2024" name="G3 (Bethesda)">
        <title>Genome assembly of Hibiscus sabdariffa L. provides insights into metabolisms of medicinal natural products.</title>
        <authorList>
            <person name="Kim T."/>
        </authorList>
    </citation>
    <scope>NUCLEOTIDE SEQUENCE [LARGE SCALE GENOMIC DNA]</scope>
    <source>
        <strain evidence="2">TK-2024</strain>
        <tissue evidence="2">Old leaves</tissue>
    </source>
</reference>
<protein>
    <submittedName>
        <fullName evidence="2">Uncharacterized protein</fullName>
    </submittedName>
</protein>
<comment type="caution">
    <text evidence="2">The sequence shown here is derived from an EMBL/GenBank/DDBJ whole genome shotgun (WGS) entry which is preliminary data.</text>
</comment>
<evidence type="ECO:0000313" key="2">
    <source>
        <dbReference type="EMBL" id="KAK9033653.1"/>
    </source>
</evidence>
<dbReference type="EMBL" id="JBBPBN010000007">
    <property type="protein sequence ID" value="KAK9033653.1"/>
    <property type="molecule type" value="Genomic_DNA"/>
</dbReference>
<evidence type="ECO:0000313" key="3">
    <source>
        <dbReference type="Proteomes" id="UP001396334"/>
    </source>
</evidence>
<proteinExistence type="predicted"/>